<reference evidence="1" key="1">
    <citation type="submission" date="2021-06" db="EMBL/GenBank/DDBJ databases">
        <title>Parelaphostrongylus tenuis whole genome reference sequence.</title>
        <authorList>
            <person name="Garwood T.J."/>
            <person name="Larsen P.A."/>
            <person name="Fountain-Jones N.M."/>
            <person name="Garbe J.R."/>
            <person name="Macchietto M.G."/>
            <person name="Kania S.A."/>
            <person name="Gerhold R.W."/>
            <person name="Richards J.E."/>
            <person name="Wolf T.M."/>
        </authorList>
    </citation>
    <scope>NUCLEOTIDE SEQUENCE</scope>
    <source>
        <strain evidence="1">MNPRO001-30</strain>
        <tissue evidence="1">Meninges</tissue>
    </source>
</reference>
<proteinExistence type="predicted"/>
<sequence>MALTLPKARYSVIPSTTQEMFNTKELSGESSKEGRTLTFIFGESKSSCGKPMELIKCLEWDLK</sequence>
<comment type="caution">
    <text evidence="1">The sequence shown here is derived from an EMBL/GenBank/DDBJ whole genome shotgun (WGS) entry which is preliminary data.</text>
</comment>
<dbReference type="Proteomes" id="UP001196413">
    <property type="component" value="Unassembled WGS sequence"/>
</dbReference>
<evidence type="ECO:0000313" key="1">
    <source>
        <dbReference type="EMBL" id="KAJ1351531.1"/>
    </source>
</evidence>
<dbReference type="EMBL" id="JAHQIW010001098">
    <property type="protein sequence ID" value="KAJ1351531.1"/>
    <property type="molecule type" value="Genomic_DNA"/>
</dbReference>
<accession>A0AAD5MLM4</accession>
<name>A0AAD5MLM4_PARTN</name>
<evidence type="ECO:0000313" key="2">
    <source>
        <dbReference type="Proteomes" id="UP001196413"/>
    </source>
</evidence>
<organism evidence="1 2">
    <name type="scientific">Parelaphostrongylus tenuis</name>
    <name type="common">Meningeal worm</name>
    <dbReference type="NCBI Taxonomy" id="148309"/>
    <lineage>
        <taxon>Eukaryota</taxon>
        <taxon>Metazoa</taxon>
        <taxon>Ecdysozoa</taxon>
        <taxon>Nematoda</taxon>
        <taxon>Chromadorea</taxon>
        <taxon>Rhabditida</taxon>
        <taxon>Rhabditina</taxon>
        <taxon>Rhabditomorpha</taxon>
        <taxon>Strongyloidea</taxon>
        <taxon>Metastrongylidae</taxon>
        <taxon>Parelaphostrongylus</taxon>
    </lineage>
</organism>
<dbReference type="AlphaFoldDB" id="A0AAD5MLM4"/>
<keyword evidence="2" id="KW-1185">Reference proteome</keyword>
<protein>
    <submittedName>
        <fullName evidence="1">Uncharacterized protein</fullName>
    </submittedName>
</protein>
<gene>
    <name evidence="1" type="ORF">KIN20_007564</name>
</gene>